<keyword evidence="2" id="KW-0732">Signal</keyword>
<comment type="caution">
    <text evidence="3">The sequence shown here is derived from an EMBL/GenBank/DDBJ whole genome shotgun (WGS) entry which is preliminary data.</text>
</comment>
<evidence type="ECO:0000313" key="3">
    <source>
        <dbReference type="EMBL" id="MBA4601109.1"/>
    </source>
</evidence>
<feature type="chain" id="PRO_5038951242" description="Lipoprotein" evidence="2">
    <location>
        <begin position="20"/>
        <end position="94"/>
    </location>
</feature>
<feature type="compositionally biased region" description="Polar residues" evidence="1">
    <location>
        <begin position="39"/>
        <end position="48"/>
    </location>
</feature>
<dbReference type="EMBL" id="JACEOL010000004">
    <property type="protein sequence ID" value="MBA4601109.1"/>
    <property type="molecule type" value="Genomic_DNA"/>
</dbReference>
<keyword evidence="4" id="KW-1185">Reference proteome</keyword>
<accession>A0A7W1XPZ9</accession>
<organism evidence="3 4">
    <name type="scientific">Thermoactinomyces mirandus</name>
    <dbReference type="NCBI Taxonomy" id="2756294"/>
    <lineage>
        <taxon>Bacteria</taxon>
        <taxon>Bacillati</taxon>
        <taxon>Bacillota</taxon>
        <taxon>Bacilli</taxon>
        <taxon>Bacillales</taxon>
        <taxon>Thermoactinomycetaceae</taxon>
        <taxon>Thermoactinomyces</taxon>
    </lineage>
</organism>
<proteinExistence type="predicted"/>
<feature type="region of interest" description="Disordered" evidence="1">
    <location>
        <begin position="24"/>
        <end position="58"/>
    </location>
</feature>
<feature type="signal peptide" evidence="2">
    <location>
        <begin position="1"/>
        <end position="19"/>
    </location>
</feature>
<gene>
    <name evidence="3" type="ORF">H2C83_01955</name>
</gene>
<sequence length="94" mass="10365">MRKIWKAWLACIVFAAVLAGCNSGKEMQPSQAKPGISQDKMSANTNHHAVSDDIDGKRESITADPQAARANTGTIYGNTSALEKRKVIYRQMWK</sequence>
<dbReference type="AlphaFoldDB" id="A0A7W1XPZ9"/>
<evidence type="ECO:0000256" key="2">
    <source>
        <dbReference type="SAM" id="SignalP"/>
    </source>
</evidence>
<reference evidence="3 4" key="1">
    <citation type="submission" date="2020-07" db="EMBL/GenBank/DDBJ databases">
        <title>Thermoactinomyces phylogeny.</title>
        <authorList>
            <person name="Dunlap C."/>
        </authorList>
    </citation>
    <scope>NUCLEOTIDE SEQUENCE [LARGE SCALE GENOMIC DNA]</scope>
    <source>
        <strain evidence="3 4">AMNI-1</strain>
    </source>
</reference>
<dbReference type="Proteomes" id="UP000538292">
    <property type="component" value="Unassembled WGS sequence"/>
</dbReference>
<protein>
    <recommendedName>
        <fullName evidence="5">Lipoprotein</fullName>
    </recommendedName>
</protein>
<dbReference type="RefSeq" id="WP_181737240.1">
    <property type="nucleotide sequence ID" value="NZ_JACEOL010000004.1"/>
</dbReference>
<name>A0A7W1XPZ9_9BACL</name>
<feature type="compositionally biased region" description="Basic and acidic residues" evidence="1">
    <location>
        <begin position="49"/>
        <end position="58"/>
    </location>
</feature>
<dbReference type="PROSITE" id="PS51257">
    <property type="entry name" value="PROKAR_LIPOPROTEIN"/>
    <property type="match status" value="1"/>
</dbReference>
<evidence type="ECO:0000313" key="4">
    <source>
        <dbReference type="Proteomes" id="UP000538292"/>
    </source>
</evidence>
<evidence type="ECO:0008006" key="5">
    <source>
        <dbReference type="Google" id="ProtNLM"/>
    </source>
</evidence>
<evidence type="ECO:0000256" key="1">
    <source>
        <dbReference type="SAM" id="MobiDB-lite"/>
    </source>
</evidence>